<feature type="domain" description="CdaR GGDEF-like" evidence="3">
    <location>
        <begin position="294"/>
        <end position="409"/>
    </location>
</feature>
<evidence type="ECO:0000313" key="5">
    <source>
        <dbReference type="Proteomes" id="UP000664385"/>
    </source>
</evidence>
<dbReference type="Proteomes" id="UP000664385">
    <property type="component" value="Unassembled WGS sequence"/>
</dbReference>
<dbReference type="PANTHER" id="PTHR33744:SF17">
    <property type="entry name" value="CONSERVED PROTEIN"/>
    <property type="match status" value="1"/>
</dbReference>
<feature type="domain" description="PucR C-terminal helix-turn-helix" evidence="2">
    <location>
        <begin position="480"/>
        <end position="537"/>
    </location>
</feature>
<proteinExistence type="inferred from homology"/>
<evidence type="ECO:0000259" key="2">
    <source>
        <dbReference type="Pfam" id="PF13556"/>
    </source>
</evidence>
<sequence length="548" mass="59461">MSDESSLSLARLLRETEGYLLPLSEPTADATVSTIDFDLDLKDCAPGAVVLLTRSPSSHVELEEICTRFAAATALVAAPGLHELLDEHGMRAEDEGLPSGPLLLECADGVTWAEVLIHLRQLVEGATSALAWPDIDDLAGLASVIANMTGASITIEDPQSRVLAHANRDGSIDEIRKETILTGAIPEWRIAQLEESGFLPAVRAATDVVERCASDGEPARSVLPLRSGGELLGTIWAAYGDGVDPASVREVLREAAGAARPVMLRTLRRSPFEKRVRREALMSILTGARNLAPLAAMLALPFRSHYVAVAIAGVQPQHEPAVRFHLRAAFADAALAPVPWQTMPDVRCMAALVQTSSPLTPEEVRDRIARILNRAEDGEYGWLFSVGRVVGRLDQVKDSWDEAAYALQAAKVAETESSHCVASRVATPLARRGSRGMIATELESEILGLRVADTLGDALPEILRPAKVLVAHDQARQGQLFETLRIYFMTVGNSAEASRRLHVHANSLRNRLARIEELTGLSPFSRADRRWLELSLLVYERSPRSPVA</sequence>
<comment type="similarity">
    <text evidence="1">Belongs to the CdaR family.</text>
</comment>
<organism evidence="4 5">
    <name type="scientific">Microbacterium esteraromaticum</name>
    <dbReference type="NCBI Taxonomy" id="57043"/>
    <lineage>
        <taxon>Bacteria</taxon>
        <taxon>Bacillati</taxon>
        <taxon>Actinomycetota</taxon>
        <taxon>Actinomycetes</taxon>
        <taxon>Micrococcales</taxon>
        <taxon>Microbacteriaceae</taxon>
        <taxon>Microbacterium</taxon>
    </lineage>
</organism>
<evidence type="ECO:0000313" key="4">
    <source>
        <dbReference type="EMBL" id="MBN8204856.1"/>
    </source>
</evidence>
<dbReference type="InterPro" id="IPR041522">
    <property type="entry name" value="CdaR_GGDEF"/>
</dbReference>
<dbReference type="InterPro" id="IPR051448">
    <property type="entry name" value="CdaR-like_regulators"/>
</dbReference>
<evidence type="ECO:0000256" key="1">
    <source>
        <dbReference type="ARBA" id="ARBA00006754"/>
    </source>
</evidence>
<accession>A0A939DTW9</accession>
<evidence type="ECO:0000259" key="3">
    <source>
        <dbReference type="Pfam" id="PF17853"/>
    </source>
</evidence>
<dbReference type="InterPro" id="IPR042070">
    <property type="entry name" value="PucR_C-HTH_sf"/>
</dbReference>
<dbReference type="Gene3D" id="1.10.10.2840">
    <property type="entry name" value="PucR C-terminal helix-turn-helix domain"/>
    <property type="match status" value="1"/>
</dbReference>
<dbReference type="PANTHER" id="PTHR33744">
    <property type="entry name" value="CARBOHYDRATE DIACID REGULATOR"/>
    <property type="match status" value="1"/>
</dbReference>
<dbReference type="Pfam" id="PF13556">
    <property type="entry name" value="HTH_30"/>
    <property type="match status" value="1"/>
</dbReference>
<dbReference type="EMBL" id="JAEMWU010000001">
    <property type="protein sequence ID" value="MBN8204856.1"/>
    <property type="molecule type" value="Genomic_DNA"/>
</dbReference>
<dbReference type="RefSeq" id="WP_206822651.1">
    <property type="nucleotide sequence ID" value="NZ_JAEMWU010000001.1"/>
</dbReference>
<dbReference type="AlphaFoldDB" id="A0A939DTW9"/>
<protein>
    <submittedName>
        <fullName evidence="4">Helix-turn-helix domain-containing protein</fullName>
    </submittedName>
</protein>
<dbReference type="Pfam" id="PF17853">
    <property type="entry name" value="GGDEF_2"/>
    <property type="match status" value="1"/>
</dbReference>
<name>A0A939DTW9_9MICO</name>
<gene>
    <name evidence="4" type="ORF">JF543_02655</name>
</gene>
<comment type="caution">
    <text evidence="4">The sequence shown here is derived from an EMBL/GenBank/DDBJ whole genome shotgun (WGS) entry which is preliminary data.</text>
</comment>
<reference evidence="4" key="1">
    <citation type="submission" date="2020-12" db="EMBL/GenBank/DDBJ databases">
        <title>PHA producing bacteria isolated from mangrove.</title>
        <authorList>
            <person name="Zheng W."/>
            <person name="Yu S."/>
            <person name="Huang Y."/>
        </authorList>
    </citation>
    <scope>NUCLEOTIDE SEQUENCE</scope>
    <source>
        <strain evidence="4">GN8-5</strain>
    </source>
</reference>
<dbReference type="InterPro" id="IPR025736">
    <property type="entry name" value="PucR_C-HTH_dom"/>
</dbReference>